<organism evidence="1 2">
    <name type="scientific">Lysinibacillus sphaericus OT4b.31</name>
    <dbReference type="NCBI Taxonomy" id="1285586"/>
    <lineage>
        <taxon>Bacteria</taxon>
        <taxon>Bacillati</taxon>
        <taxon>Bacillota</taxon>
        <taxon>Bacilli</taxon>
        <taxon>Bacillales</taxon>
        <taxon>Bacillaceae</taxon>
        <taxon>Lysinibacillus</taxon>
    </lineage>
</organism>
<name>R7Z9J3_LYSSH</name>
<dbReference type="HOGENOM" id="CLU_1608835_0_0_9"/>
<protein>
    <submittedName>
        <fullName evidence="1">Uncharacterized protein</fullName>
    </submittedName>
</protein>
<evidence type="ECO:0000313" key="2">
    <source>
        <dbReference type="Proteomes" id="UP000013911"/>
    </source>
</evidence>
<dbReference type="eggNOG" id="ENOG5030BZY">
    <property type="taxonomic scope" value="Bacteria"/>
</dbReference>
<reference evidence="1 2" key="1">
    <citation type="submission" date="2013-04" db="EMBL/GenBank/DDBJ databases">
        <title>Draft genome of the heavy metal tolerant bacterium Lysinibacillus sphaericus strain OT4b.31.</title>
        <authorList>
            <person name="Pena-Montenegro T.D."/>
            <person name="Dussan J."/>
        </authorList>
    </citation>
    <scope>NUCLEOTIDE SEQUENCE [LARGE SCALE GENOMIC DNA]</scope>
    <source>
        <strain evidence="1 2">OT4b.31</strain>
    </source>
</reference>
<dbReference type="Proteomes" id="UP000013911">
    <property type="component" value="Unassembled WGS sequence"/>
</dbReference>
<gene>
    <name evidence="1" type="ORF">H131_20282</name>
</gene>
<sequence length="169" mass="19567">MYTVSNLKLLIDKQEEIDAIYQNCEELKKTTVTPKMNSEVDKLVDSINKRLVERGFTVTLTSTGLIANYKEAVVNVDKHSKDLEECFFINFNNYAEDRLSIILDIKQTNNAQTKSNYLDGFAEFLHQMSDKLNNAKNFQDACRVANLIYKTQNNVTFYSAEEVVNYYFK</sequence>
<comment type="caution">
    <text evidence="1">The sequence shown here is derived from an EMBL/GenBank/DDBJ whole genome shotgun (WGS) entry which is preliminary data.</text>
</comment>
<dbReference type="AlphaFoldDB" id="R7Z9J3"/>
<dbReference type="EMBL" id="AQPX01000031">
    <property type="protein sequence ID" value="EON70606.1"/>
    <property type="molecule type" value="Genomic_DNA"/>
</dbReference>
<dbReference type="OrthoDB" id="2733555at2"/>
<dbReference type="RefSeq" id="WP_010860957.1">
    <property type="nucleotide sequence ID" value="NZ_KB933406.1"/>
</dbReference>
<proteinExistence type="predicted"/>
<accession>R7Z9J3</accession>
<dbReference type="PATRIC" id="fig|1285586.5.peg.4228"/>
<evidence type="ECO:0000313" key="1">
    <source>
        <dbReference type="EMBL" id="EON70606.1"/>
    </source>
</evidence>